<gene>
    <name evidence="2" type="ORF">HOP40_13415</name>
</gene>
<organism evidence="2 3">
    <name type="scientific">Pseudonocardia broussonetiae</name>
    <dbReference type="NCBI Taxonomy" id="2736640"/>
    <lineage>
        <taxon>Bacteria</taxon>
        <taxon>Bacillati</taxon>
        <taxon>Actinomycetota</taxon>
        <taxon>Actinomycetes</taxon>
        <taxon>Pseudonocardiales</taxon>
        <taxon>Pseudonocardiaceae</taxon>
        <taxon>Pseudonocardia</taxon>
    </lineage>
</organism>
<evidence type="ECO:0000313" key="3">
    <source>
        <dbReference type="Proteomes" id="UP000505377"/>
    </source>
</evidence>
<dbReference type="AlphaFoldDB" id="A0A6M6JIF6"/>
<dbReference type="CDD" id="cd00093">
    <property type="entry name" value="HTH_XRE"/>
    <property type="match status" value="1"/>
</dbReference>
<dbReference type="KEGG" id="pbro:HOP40_13415"/>
<protein>
    <submittedName>
        <fullName evidence="2">Helix-turn-helix transcriptional regulator</fullName>
    </submittedName>
</protein>
<dbReference type="InterPro" id="IPR001387">
    <property type="entry name" value="Cro/C1-type_HTH"/>
</dbReference>
<name>A0A6M6JIF6_9PSEU</name>
<dbReference type="SMART" id="SM00530">
    <property type="entry name" value="HTH_XRE"/>
    <property type="match status" value="1"/>
</dbReference>
<accession>A0A6M6JIF6</accession>
<dbReference type="Proteomes" id="UP000505377">
    <property type="component" value="Chromosome"/>
</dbReference>
<evidence type="ECO:0000259" key="1">
    <source>
        <dbReference type="PROSITE" id="PS50943"/>
    </source>
</evidence>
<reference evidence="2 3" key="1">
    <citation type="submission" date="2020-05" db="EMBL/GenBank/DDBJ databases">
        <authorList>
            <person name="Mo P."/>
        </authorList>
    </citation>
    <scope>NUCLEOTIDE SEQUENCE [LARGE SCALE GENOMIC DNA]</scope>
    <source>
        <strain evidence="2 3">Gen01</strain>
    </source>
</reference>
<dbReference type="RefSeq" id="WP_172158313.1">
    <property type="nucleotide sequence ID" value="NZ_CP053564.1"/>
</dbReference>
<feature type="domain" description="HTH cro/C1-type" evidence="1">
    <location>
        <begin position="34"/>
        <end position="76"/>
    </location>
</feature>
<proteinExistence type="predicted"/>
<dbReference type="GO" id="GO:0003677">
    <property type="term" value="F:DNA binding"/>
    <property type="evidence" value="ECO:0007669"/>
    <property type="project" value="InterPro"/>
</dbReference>
<keyword evidence="3" id="KW-1185">Reference proteome</keyword>
<dbReference type="SUPFAM" id="SSF47413">
    <property type="entry name" value="lambda repressor-like DNA-binding domains"/>
    <property type="match status" value="1"/>
</dbReference>
<dbReference type="EMBL" id="CP053564">
    <property type="protein sequence ID" value="QJY46697.1"/>
    <property type="molecule type" value="Genomic_DNA"/>
</dbReference>
<dbReference type="Pfam" id="PF13560">
    <property type="entry name" value="HTH_31"/>
    <property type="match status" value="1"/>
</dbReference>
<evidence type="ECO:0000313" key="2">
    <source>
        <dbReference type="EMBL" id="QJY46697.1"/>
    </source>
</evidence>
<dbReference type="Gene3D" id="1.10.260.40">
    <property type="entry name" value="lambda repressor-like DNA-binding domains"/>
    <property type="match status" value="1"/>
</dbReference>
<dbReference type="InterPro" id="IPR010982">
    <property type="entry name" value="Lambda_DNA-bd_dom_sf"/>
</dbReference>
<sequence length="99" mass="10697">MTAAQSDAAPPPSFTETVAEELRVHLVRRQVTGRELARRLHVSSQWVSQRTRGAVALSTADLERIADALGMSPMELLAGIPFRSSAPQTTTRTAAPTGW</sequence>
<dbReference type="PROSITE" id="PS50943">
    <property type="entry name" value="HTH_CROC1"/>
    <property type="match status" value="1"/>
</dbReference>